<dbReference type="GO" id="GO:0005509">
    <property type="term" value="F:calcium ion binding"/>
    <property type="evidence" value="ECO:0007669"/>
    <property type="project" value="InterPro"/>
</dbReference>
<sequence length="845" mass="89139" precursor="true">MNTFNRFIVTTLLVLFASQVFATDTFIATISAHAQDGTPNTQASLTHQSMVFTSIQDGASGNSTTITILGNDSTGCSLLGGFSWHITAICGIPALGGTSTKQNLVDIVNTAIGFSATGGSSTALDSSVLLEKTNLTGGITGLPLESQSVNFAPTSASKAGIVYKVTINGTNYIHTTTGTDSVYTIVTALQSKIINSVVHCQRNNIFVLCTANTSGAAGIFTYSSFAFDSANFNITSTNILNTNEGANLEHTLTANDTAATFSITEDTSGLFSLSGTHNNTLTFNGTNTDYEVTKSYTVKVKATTGDGDDKNTTQTITVTLVDLNDETPTAITLTGDRTIAENTRTGTELGTLSATDADADANDTFTYTSSNTKFTISNDKLKLNTTLDYENATSLSTTITVTDANSHTFDKTFNFTVSDIDDTAPTNILLSNVNLIKDQPANTLVGTLSASDVDTNTPLTFTVNDTTNFKIVNGNELRTNKSITTALGNTININITASDNTNDSAPQPFTIAITTTYIAAPVISQFSVTQDENKGPLISKDGGEVTVSASAGTGTYTWSSDDFSNTSTSKTFVFNPQSANIGTRTITLKVTAGNFSSERVLKLKLVDTYPNGRTDTNGNGISDSKESGNSNNELPAGTNKKITSPGSTRILPGIMGEDSGQLTLDQLKQYRVANHLSDYTKDTLATGDIYDYIVEGLRATGASTQVIIQLATPIPANAVLRQYSLATGWRNFVVGSNIQSKTNTSNTCTDGTWQTSLITGATCLKLTLKDGGENDSDNQANGVIEGTVSIATSVVTGGSDGDSNDSSGGGCVYNPNAPARFDTVFILLMALSAYYLIRRKRCFIR</sequence>
<dbReference type="InterPro" id="IPR002126">
    <property type="entry name" value="Cadherin-like_dom"/>
</dbReference>
<feature type="signal peptide" evidence="7">
    <location>
        <begin position="1"/>
        <end position="22"/>
    </location>
</feature>
<dbReference type="PRINTS" id="PR00205">
    <property type="entry name" value="CADHERIN"/>
</dbReference>
<comment type="subcellular location">
    <subcellularLocation>
        <location evidence="1">Membrane</location>
        <topology evidence="1">Single-pass membrane protein</topology>
    </subcellularLocation>
</comment>
<dbReference type="EMBL" id="CP024634">
    <property type="protein sequence ID" value="AYQ56263.1"/>
    <property type="molecule type" value="Genomic_DNA"/>
</dbReference>
<feature type="compositionally biased region" description="Polar residues" evidence="5">
    <location>
        <begin position="612"/>
        <end position="633"/>
    </location>
</feature>
<keyword evidence="7" id="KW-0732">Signal</keyword>
<dbReference type="InterPro" id="IPR015919">
    <property type="entry name" value="Cadherin-like_sf"/>
</dbReference>
<dbReference type="InterPro" id="IPR053784">
    <property type="entry name" value="Choice_anch_U_dom"/>
</dbReference>
<dbReference type="InterPro" id="IPR050174">
    <property type="entry name" value="Protocadherin/Cadherin-CA"/>
</dbReference>
<organism evidence="9 10">
    <name type="scientific">Bathymodiolus thermophilus thioautotrophic gill symbiont</name>
    <dbReference type="NCBI Taxonomy" id="2360"/>
    <lineage>
        <taxon>Bacteria</taxon>
        <taxon>Pseudomonadati</taxon>
        <taxon>Pseudomonadota</taxon>
        <taxon>Gammaproteobacteria</taxon>
        <taxon>sulfur-oxidizing symbionts</taxon>
    </lineage>
</organism>
<evidence type="ECO:0000256" key="3">
    <source>
        <dbReference type="ARBA" id="ARBA00022989"/>
    </source>
</evidence>
<accession>A0A3G3IK89</accession>
<evidence type="ECO:0000259" key="8">
    <source>
        <dbReference type="PROSITE" id="PS50268"/>
    </source>
</evidence>
<evidence type="ECO:0000256" key="4">
    <source>
        <dbReference type="ARBA" id="ARBA00023180"/>
    </source>
</evidence>
<dbReference type="AlphaFoldDB" id="A0A3G3IK89"/>
<feature type="region of interest" description="Disordered" evidence="5">
    <location>
        <begin position="612"/>
        <end position="647"/>
    </location>
</feature>
<name>A0A3G3IK89_9GAMM</name>
<dbReference type="NCBIfam" id="NF041766">
    <property type="entry name" value="choice_anch_U"/>
    <property type="match status" value="1"/>
</dbReference>
<dbReference type="KEGG" id="bthg:MS2017_0523"/>
<evidence type="ECO:0000256" key="1">
    <source>
        <dbReference type="ARBA" id="ARBA00004167"/>
    </source>
</evidence>
<dbReference type="NCBIfam" id="NF033191">
    <property type="entry name" value="JDVT-CTERM"/>
    <property type="match status" value="1"/>
</dbReference>
<keyword evidence="2 6" id="KW-0812">Transmembrane</keyword>
<evidence type="ECO:0000256" key="7">
    <source>
        <dbReference type="SAM" id="SignalP"/>
    </source>
</evidence>
<reference evidence="9 10" key="1">
    <citation type="submission" date="2017-11" db="EMBL/GenBank/DDBJ databases">
        <title>Genome sequence of the bacterial symbiont EPR9N from a vent mussel Bathymodiolus thermophilus.</title>
        <authorList>
            <person name="Won Y.-J."/>
        </authorList>
    </citation>
    <scope>NUCLEOTIDE SEQUENCE [LARGE SCALE GENOMIC DNA]</scope>
    <source>
        <strain evidence="9 10">EPR9N</strain>
    </source>
</reference>
<keyword evidence="3 6" id="KW-1133">Transmembrane helix</keyword>
<feature type="domain" description="Cadherin" evidence="8">
    <location>
        <begin position="241"/>
        <end position="330"/>
    </location>
</feature>
<dbReference type="PANTHER" id="PTHR24028:SF328">
    <property type="entry name" value="CADHERIN-3"/>
    <property type="match status" value="1"/>
</dbReference>
<dbReference type="RefSeq" id="WP_122951165.1">
    <property type="nucleotide sequence ID" value="NZ_CP024634.1"/>
</dbReference>
<evidence type="ECO:0000313" key="9">
    <source>
        <dbReference type="EMBL" id="AYQ56263.1"/>
    </source>
</evidence>
<protein>
    <recommendedName>
        <fullName evidence="8">Cadherin domain-containing protein</fullName>
    </recommendedName>
</protein>
<dbReference type="SUPFAM" id="SSF49313">
    <property type="entry name" value="Cadherin-like"/>
    <property type="match status" value="3"/>
</dbReference>
<evidence type="ECO:0000256" key="2">
    <source>
        <dbReference type="ARBA" id="ARBA00022692"/>
    </source>
</evidence>
<feature type="transmembrane region" description="Helical" evidence="6">
    <location>
        <begin position="819"/>
        <end position="837"/>
    </location>
</feature>
<dbReference type="Proteomes" id="UP000278334">
    <property type="component" value="Chromosome"/>
</dbReference>
<dbReference type="Gene3D" id="2.60.40.60">
    <property type="entry name" value="Cadherins"/>
    <property type="match status" value="3"/>
</dbReference>
<proteinExistence type="predicted"/>
<evidence type="ECO:0000313" key="10">
    <source>
        <dbReference type="Proteomes" id="UP000278334"/>
    </source>
</evidence>
<dbReference type="GO" id="GO:0007156">
    <property type="term" value="P:homophilic cell adhesion via plasma membrane adhesion molecules"/>
    <property type="evidence" value="ECO:0007669"/>
    <property type="project" value="InterPro"/>
</dbReference>
<gene>
    <name evidence="9" type="ORF">MS2017_0523</name>
</gene>
<dbReference type="Pfam" id="PF00028">
    <property type="entry name" value="Cadherin"/>
    <property type="match status" value="1"/>
</dbReference>
<feature type="domain" description="Cadherin" evidence="8">
    <location>
        <begin position="338"/>
        <end position="427"/>
    </location>
</feature>
<dbReference type="SMART" id="SM00112">
    <property type="entry name" value="CA"/>
    <property type="match status" value="3"/>
</dbReference>
<evidence type="ECO:0000256" key="6">
    <source>
        <dbReference type="SAM" id="Phobius"/>
    </source>
</evidence>
<dbReference type="GO" id="GO:0005886">
    <property type="term" value="C:plasma membrane"/>
    <property type="evidence" value="ECO:0007669"/>
    <property type="project" value="TreeGrafter"/>
</dbReference>
<feature type="chain" id="PRO_5017974638" description="Cadherin domain-containing protein" evidence="7">
    <location>
        <begin position="23"/>
        <end position="845"/>
    </location>
</feature>
<evidence type="ECO:0000256" key="5">
    <source>
        <dbReference type="SAM" id="MobiDB-lite"/>
    </source>
</evidence>
<dbReference type="CDD" id="cd11304">
    <property type="entry name" value="Cadherin_repeat"/>
    <property type="match status" value="2"/>
</dbReference>
<dbReference type="PANTHER" id="PTHR24028">
    <property type="entry name" value="CADHERIN-87A"/>
    <property type="match status" value="1"/>
</dbReference>
<keyword evidence="6" id="KW-0472">Membrane</keyword>
<keyword evidence="4" id="KW-0325">Glycoprotein</keyword>
<dbReference type="PROSITE" id="PS50268">
    <property type="entry name" value="CADHERIN_2"/>
    <property type="match status" value="2"/>
</dbReference>